<organism evidence="1 2">
    <name type="scientific">Nitrosarchaeum koreense MY1</name>
    <dbReference type="NCBI Taxonomy" id="1001994"/>
    <lineage>
        <taxon>Archaea</taxon>
        <taxon>Nitrososphaerota</taxon>
        <taxon>Nitrososphaeria</taxon>
        <taxon>Nitrosopumilales</taxon>
        <taxon>Nitrosopumilaceae</taxon>
        <taxon>Nitrosarchaeum</taxon>
    </lineage>
</organism>
<accession>F9CY30</accession>
<dbReference type="Proteomes" id="UP000004440">
    <property type="component" value="Unassembled WGS sequence"/>
</dbReference>
<comment type="caution">
    <text evidence="1">The sequence shown here is derived from an EMBL/GenBank/DDBJ whole genome shotgun (WGS) entry which is preliminary data.</text>
</comment>
<reference evidence="1 2" key="1">
    <citation type="journal article" date="2011" name="J. Bacteriol.">
        <title>Genome Sequence of an Ammonia-Oxidizing Soil Archaeon, "Candidatus Nitrosoarchaeum koreensis" MY1.</title>
        <authorList>
            <person name="Kim B.K."/>
            <person name="Jung M.Y."/>
            <person name="Yu D.S."/>
            <person name="Park S.J."/>
            <person name="Oh T.K."/>
            <person name="Rhee S.K."/>
            <person name="Kim J.F."/>
        </authorList>
    </citation>
    <scope>NUCLEOTIDE SEQUENCE [LARGE SCALE GENOMIC DNA]</scope>
    <source>
        <strain evidence="1 2">MY1</strain>
    </source>
</reference>
<name>F9CY30_9ARCH</name>
<evidence type="ECO:0000313" key="2">
    <source>
        <dbReference type="Proteomes" id="UP000004440"/>
    </source>
</evidence>
<keyword evidence="2" id="KW-1185">Reference proteome</keyword>
<protein>
    <submittedName>
        <fullName evidence="1">Uncharacterized protein</fullName>
    </submittedName>
</protein>
<dbReference type="EMBL" id="AFPU01000001">
    <property type="protein sequence ID" value="EGP94385.1"/>
    <property type="molecule type" value="Genomic_DNA"/>
</dbReference>
<proteinExistence type="predicted"/>
<sequence length="40" mass="4599">MSNPQEYALYQRAKQMGVSDSTAKDYIRTVIIQAQKIHSK</sequence>
<dbReference type="STRING" id="1001994.MY1_1636"/>
<evidence type="ECO:0000313" key="1">
    <source>
        <dbReference type="EMBL" id="EGP94385.1"/>
    </source>
</evidence>
<dbReference type="AlphaFoldDB" id="F9CY30"/>
<gene>
    <name evidence="1" type="ORF">MY1_1636</name>
</gene>